<proteinExistence type="predicted"/>
<evidence type="ECO:0000313" key="1">
    <source>
        <dbReference type="EMBL" id="TQJ09712.1"/>
    </source>
</evidence>
<accession>A0A542E310</accession>
<dbReference type="OrthoDB" id="3577641at2"/>
<comment type="caution">
    <text evidence="1">The sequence shown here is derived from an EMBL/GenBank/DDBJ whole genome shotgun (WGS) entry which is preliminary data.</text>
</comment>
<dbReference type="RefSeq" id="WP_141849041.1">
    <property type="nucleotide sequence ID" value="NZ_BAAAPR010000007.1"/>
</dbReference>
<name>A0A542E310_9MICO</name>
<dbReference type="Pfam" id="PF06078">
    <property type="entry name" value="DUF937"/>
    <property type="match status" value="1"/>
</dbReference>
<organism evidence="1 2">
    <name type="scientific">Lapillicoccus jejuensis</name>
    <dbReference type="NCBI Taxonomy" id="402171"/>
    <lineage>
        <taxon>Bacteria</taxon>
        <taxon>Bacillati</taxon>
        <taxon>Actinomycetota</taxon>
        <taxon>Actinomycetes</taxon>
        <taxon>Micrococcales</taxon>
        <taxon>Intrasporangiaceae</taxon>
        <taxon>Lapillicoccus</taxon>
    </lineage>
</organism>
<keyword evidence="2" id="KW-1185">Reference proteome</keyword>
<sequence>MSEIDDLMAHLPMDQIAARLGVDPAQAEQSTRTVLPALLGGLQANAQDPAGAQSLAGALQQHDPSLLGSGLDRVDENDGQAIVGNIFGQHTDSVASRLGSVGGAGGSGIVQQLLPLLAPYVMAYLARRLSGTGGLGGILGGALGGAGGGVQPASGGVGDVLGGVLGQVLGGAGQAAPTSSSTSSGAPGGILGDLLGGLLGGGKRA</sequence>
<dbReference type="Proteomes" id="UP000317893">
    <property type="component" value="Unassembled WGS sequence"/>
</dbReference>
<dbReference type="InterPro" id="IPR009282">
    <property type="entry name" value="DUF937"/>
</dbReference>
<reference evidence="1 2" key="1">
    <citation type="submission" date="2019-06" db="EMBL/GenBank/DDBJ databases">
        <title>Sequencing the genomes of 1000 actinobacteria strains.</title>
        <authorList>
            <person name="Klenk H.-P."/>
        </authorList>
    </citation>
    <scope>NUCLEOTIDE SEQUENCE [LARGE SCALE GENOMIC DNA]</scope>
    <source>
        <strain evidence="1 2">DSM 18607</strain>
    </source>
</reference>
<dbReference type="EMBL" id="VFMN01000001">
    <property type="protein sequence ID" value="TQJ09712.1"/>
    <property type="molecule type" value="Genomic_DNA"/>
</dbReference>
<gene>
    <name evidence="1" type="ORF">FB458_2826</name>
</gene>
<protein>
    <submittedName>
        <fullName evidence="1">Uncharacterized protein DUF937</fullName>
    </submittedName>
</protein>
<dbReference type="AlphaFoldDB" id="A0A542E310"/>
<evidence type="ECO:0000313" key="2">
    <source>
        <dbReference type="Proteomes" id="UP000317893"/>
    </source>
</evidence>